<proteinExistence type="inferred from homology"/>
<reference evidence="6 7" key="1">
    <citation type="submission" date="2018-08" db="EMBL/GenBank/DDBJ databases">
        <title>A genome reference for cultivated species of the human gut microbiota.</title>
        <authorList>
            <person name="Zou Y."/>
            <person name="Xue W."/>
            <person name="Luo G."/>
        </authorList>
    </citation>
    <scope>NUCLEOTIDE SEQUENCE [LARGE SCALE GENOMIC DNA]</scope>
    <source>
        <strain evidence="6 7">AF31-14AC</strain>
    </source>
</reference>
<comment type="caution">
    <text evidence="6">The sequence shown here is derived from an EMBL/GenBank/DDBJ whole genome shotgun (WGS) entry which is preliminary data.</text>
</comment>
<dbReference type="Gene3D" id="2.40.50.1070">
    <property type="match status" value="1"/>
</dbReference>
<comment type="similarity">
    <text evidence="4">Belongs to the class I-like SAM-binding methyltransferase superfamily. RNA M5U methyltransferase family.</text>
</comment>
<organism evidence="6 7">
    <name type="scientific">Faecalibacterium prausnitzii</name>
    <dbReference type="NCBI Taxonomy" id="853"/>
    <lineage>
        <taxon>Bacteria</taxon>
        <taxon>Bacillati</taxon>
        <taxon>Bacillota</taxon>
        <taxon>Clostridia</taxon>
        <taxon>Eubacteriales</taxon>
        <taxon>Oscillospiraceae</taxon>
        <taxon>Faecalibacterium</taxon>
    </lineage>
</organism>
<evidence type="ECO:0000256" key="2">
    <source>
        <dbReference type="ARBA" id="ARBA00022679"/>
    </source>
</evidence>
<dbReference type="CDD" id="cd02440">
    <property type="entry name" value="AdoMet_MTases"/>
    <property type="match status" value="1"/>
</dbReference>
<dbReference type="Gene3D" id="3.40.50.150">
    <property type="entry name" value="Vaccinia Virus protein VP39"/>
    <property type="match status" value="1"/>
</dbReference>
<dbReference type="PROSITE" id="PS01231">
    <property type="entry name" value="TRMA_2"/>
    <property type="match status" value="1"/>
</dbReference>
<dbReference type="GO" id="GO:0070475">
    <property type="term" value="P:rRNA base methylation"/>
    <property type="evidence" value="ECO:0007669"/>
    <property type="project" value="TreeGrafter"/>
</dbReference>
<sequence length="488" mass="53479">MDCKLRAKNCGGCPLLGLDYAEQLKQKEEKVRALVGKYGPVHPIRGMEQPYHYRNKVISTFAPGFGGKLTSGIYAANSHKVLPVESCLLQDEVLDKTMQAVRAAANACRYQPYDEDKGTGLVRHCLLRRGVATGQVMVVLVTAQPVLPGAKNFVKALLTEAAQRGATVTTVVQNVNSRKTSVVLGEAEKVLYGKGFILDTLCGKTYAISPRSFYQINHAQTEVLYGLAVEAAKLTGKEVVLDAYCGIGTIGLTAADHAKQVVGVELNRDAVQDAIGNARHNGVKNARFFAADATRWIREAAAAGEKADVIFMDPPREGSTPEFLASVARMAPKRVVYVSCNPVTLARDLATLTKLGYKAEGFTPVDMFPHTEHIETVVLLSHKKADSYIHIDVEFGEGEGKIPVDSIAKRAEAYKPKEKVTYKMIKEYIEAKYGFKVHTAYIAEVKRNLGLPMYDAPNAVEELKQPRKHPTPEKVEAIKDALRYFAVI</sequence>
<dbReference type="GO" id="GO:0070041">
    <property type="term" value="F:rRNA (uridine-C5-)-methyltransferase activity"/>
    <property type="evidence" value="ECO:0007669"/>
    <property type="project" value="TreeGrafter"/>
</dbReference>
<dbReference type="NCBIfam" id="TIGR00479">
    <property type="entry name" value="rumA"/>
    <property type="match status" value="1"/>
</dbReference>
<dbReference type="InterPro" id="IPR030391">
    <property type="entry name" value="MeTrfase_TrmA_CS"/>
</dbReference>
<feature type="active site" evidence="5">
    <location>
        <position position="340"/>
    </location>
</feature>
<feature type="active site" description="Nucleophile" evidence="4">
    <location>
        <position position="340"/>
    </location>
</feature>
<protein>
    <submittedName>
        <fullName evidence="6">23S rRNA (Uracil(1939)-C(5))-methyltransferase RlmD</fullName>
        <ecNumber evidence="6">2.1.1.190</ecNumber>
    </submittedName>
</protein>
<feature type="binding site" evidence="4">
    <location>
        <position position="244"/>
    </location>
    <ligand>
        <name>S-adenosyl-L-methionine</name>
        <dbReference type="ChEBI" id="CHEBI:59789"/>
    </ligand>
</feature>
<dbReference type="Pfam" id="PF05958">
    <property type="entry name" value="tRNA_U5-meth_tr"/>
    <property type="match status" value="1"/>
</dbReference>
<dbReference type="Proteomes" id="UP000260782">
    <property type="component" value="Unassembled WGS sequence"/>
</dbReference>
<evidence type="ECO:0000313" key="6">
    <source>
        <dbReference type="EMBL" id="RGB88428.1"/>
    </source>
</evidence>
<dbReference type="EC" id="2.1.1.190" evidence="6"/>
<accession>A0A3E2U0I2</accession>
<dbReference type="FunFam" id="3.40.50.150:FF:000009">
    <property type="entry name" value="23S rRNA (Uracil(1939)-C(5))-methyltransferase RlmD"/>
    <property type="match status" value="1"/>
</dbReference>
<evidence type="ECO:0000256" key="4">
    <source>
        <dbReference type="PROSITE-ProRule" id="PRU01024"/>
    </source>
</evidence>
<dbReference type="PANTHER" id="PTHR11061">
    <property type="entry name" value="RNA M5U METHYLTRANSFERASE"/>
    <property type="match status" value="1"/>
</dbReference>
<evidence type="ECO:0000256" key="5">
    <source>
        <dbReference type="PROSITE-ProRule" id="PRU10015"/>
    </source>
</evidence>
<dbReference type="FunFam" id="2.40.50.1070:FF:000003">
    <property type="entry name" value="23S rRNA (Uracil-5-)-methyltransferase RumA"/>
    <property type="match status" value="1"/>
</dbReference>
<gene>
    <name evidence="6" type="primary">rlmD</name>
    <name evidence="6" type="ORF">DWZ25_04380</name>
</gene>
<feature type="binding site" evidence="4">
    <location>
        <position position="265"/>
    </location>
    <ligand>
        <name>S-adenosyl-L-methionine</name>
        <dbReference type="ChEBI" id="CHEBI:59789"/>
    </ligand>
</feature>
<feature type="binding site" evidence="4">
    <location>
        <position position="215"/>
    </location>
    <ligand>
        <name>S-adenosyl-L-methionine</name>
        <dbReference type="ChEBI" id="CHEBI:59789"/>
    </ligand>
</feature>
<dbReference type="RefSeq" id="WP_117529580.1">
    <property type="nucleotide sequence ID" value="NZ_QVES01000003.1"/>
</dbReference>
<keyword evidence="3 4" id="KW-0949">S-adenosyl-L-methionine</keyword>
<dbReference type="EMBL" id="QVES01000003">
    <property type="protein sequence ID" value="RGB88428.1"/>
    <property type="molecule type" value="Genomic_DNA"/>
</dbReference>
<name>A0A3E2U0I2_9FIRM</name>
<evidence type="ECO:0000256" key="1">
    <source>
        <dbReference type="ARBA" id="ARBA00022603"/>
    </source>
</evidence>
<dbReference type="SUPFAM" id="SSF53335">
    <property type="entry name" value="S-adenosyl-L-methionine-dependent methyltransferases"/>
    <property type="match status" value="1"/>
</dbReference>
<keyword evidence="1 4" id="KW-0489">Methyltransferase</keyword>
<feature type="binding site" evidence="4">
    <location>
        <position position="313"/>
    </location>
    <ligand>
        <name>S-adenosyl-L-methionine</name>
        <dbReference type="ChEBI" id="CHEBI:59789"/>
    </ligand>
</feature>
<dbReference type="InterPro" id="IPR010280">
    <property type="entry name" value="U5_MeTrfase_fam"/>
</dbReference>
<evidence type="ECO:0000313" key="7">
    <source>
        <dbReference type="Proteomes" id="UP000260782"/>
    </source>
</evidence>
<dbReference type="PROSITE" id="PS01230">
    <property type="entry name" value="TRMA_1"/>
    <property type="match status" value="1"/>
</dbReference>
<evidence type="ECO:0000256" key="3">
    <source>
        <dbReference type="ARBA" id="ARBA00022691"/>
    </source>
</evidence>
<dbReference type="AlphaFoldDB" id="A0A3E2U0I2"/>
<dbReference type="PROSITE" id="PS51687">
    <property type="entry name" value="SAM_MT_RNA_M5U"/>
    <property type="match status" value="1"/>
</dbReference>
<keyword evidence="2 4" id="KW-0808">Transferase</keyword>
<dbReference type="PANTHER" id="PTHR11061:SF30">
    <property type="entry name" value="TRNA (URACIL(54)-C(5))-METHYLTRANSFERASE"/>
    <property type="match status" value="1"/>
</dbReference>
<dbReference type="InterPro" id="IPR029063">
    <property type="entry name" value="SAM-dependent_MTases_sf"/>
</dbReference>
<dbReference type="InterPro" id="IPR030390">
    <property type="entry name" value="MeTrfase_TrmA_AS"/>
</dbReference>